<comment type="caution">
    <text evidence="1">The sequence shown here is derived from an EMBL/GenBank/DDBJ whole genome shotgun (WGS) entry which is preliminary data.</text>
</comment>
<name>A0A4U0YEV5_9GAMM</name>
<organism evidence="1 2">
    <name type="scientific">Halopseudomonas bauzanensis</name>
    <dbReference type="NCBI Taxonomy" id="653930"/>
    <lineage>
        <taxon>Bacteria</taxon>
        <taxon>Pseudomonadati</taxon>
        <taxon>Pseudomonadota</taxon>
        <taxon>Gammaproteobacteria</taxon>
        <taxon>Pseudomonadales</taxon>
        <taxon>Pseudomonadaceae</taxon>
        <taxon>Halopseudomonas</taxon>
    </lineage>
</organism>
<evidence type="ECO:0000313" key="1">
    <source>
        <dbReference type="EMBL" id="TKA90402.1"/>
    </source>
</evidence>
<dbReference type="AlphaFoldDB" id="A0A4U0YEV5"/>
<accession>A0A4U0YEV5</accession>
<sequence length="524" mass="55592">MAILAGKPYRSVAKAESTVVPRQEIFGGTVMVRAQAADSVYEPQTDTLPAPPLAIDLLPDAADPIVPGSLIFEWGGETYIDRSGVLFRSLNTATNAGVAVGQVDYAARKVTLQTYPAAQAGAVNRLACLTSNGGFATTDLYFRTPGAPLRPASLQVTVVRADTAEIITGSADLNGNVTGGGIIHGTVDAQTGIVSLRFNTNPDDQAGVTSVPVIAVLVTYNAVVQTSMPMSADLLGLDPVRLPADGRVPIYREGDVLVIHHTAEQEVIPETGQTVALGRAYQAMIEVVDSLGVPLDPEQYAVDRELGLITWATPVLLQDPDGGPLTPPLTLRDRVEHMTVCNEVQITGAVGIGSPMPWDLPADETMVSSAVTWGDLQARLYRWFTQQTWNQGTPNWSDEPIGSGTTAQYNQLNYPPIITNAGAIAGKWALVFTSATAFNVVEERLGVITAGNISADCAPINPATGSPYFTIRREGWGSGWAAGNAVRFNTDACLGPMWVVRTVLSGQGTVDDDRLRLQVRGDAD</sequence>
<dbReference type="EMBL" id="SWAV01000005">
    <property type="protein sequence ID" value="TKA90402.1"/>
    <property type="molecule type" value="Genomic_DNA"/>
</dbReference>
<dbReference type="Proteomes" id="UP000305198">
    <property type="component" value="Unassembled WGS sequence"/>
</dbReference>
<evidence type="ECO:0000313" key="2">
    <source>
        <dbReference type="Proteomes" id="UP000305198"/>
    </source>
</evidence>
<protein>
    <submittedName>
        <fullName evidence="1">Uncharacterized protein</fullName>
    </submittedName>
</protein>
<gene>
    <name evidence="1" type="ORF">FA869_14910</name>
</gene>
<proteinExistence type="predicted"/>
<reference evidence="1 2" key="1">
    <citation type="submission" date="2019-04" db="EMBL/GenBank/DDBJ databases">
        <title>Crypto-aerobic microbial life in anoxic (sulfidic) marine sediments.</title>
        <authorList>
            <person name="Bhattacharya S."/>
            <person name="Roy C."/>
            <person name="Mondal N."/>
            <person name="Sarkar J."/>
            <person name="Mandal S."/>
            <person name="Rameez M.J."/>
            <person name="Ghosh W."/>
        </authorList>
    </citation>
    <scope>NUCLEOTIDE SEQUENCE [LARGE SCALE GENOMIC DNA]</scope>
    <source>
        <strain evidence="1 2">SBBB</strain>
    </source>
</reference>
<dbReference type="RefSeq" id="WP_136869954.1">
    <property type="nucleotide sequence ID" value="NZ_SWAV01000005.1"/>
</dbReference>